<name>A0A9P6HGI0_9AGAM</name>
<keyword evidence="3" id="KW-1185">Reference proteome</keyword>
<reference evidence="2" key="2">
    <citation type="submission" date="2020-11" db="EMBL/GenBank/DDBJ databases">
        <authorList>
            <consortium name="DOE Joint Genome Institute"/>
            <person name="Kuo A."/>
            <person name="Miyauchi S."/>
            <person name="Kiss E."/>
            <person name="Drula E."/>
            <person name="Kohler A."/>
            <person name="Sanchez-Garcia M."/>
            <person name="Andreopoulos B."/>
            <person name="Barry K.W."/>
            <person name="Bonito G."/>
            <person name="Buee M."/>
            <person name="Carver A."/>
            <person name="Chen C."/>
            <person name="Cichocki N."/>
            <person name="Clum A."/>
            <person name="Culley D."/>
            <person name="Crous P.W."/>
            <person name="Fauchery L."/>
            <person name="Girlanda M."/>
            <person name="Hayes R."/>
            <person name="Keri Z."/>
            <person name="Labutti K."/>
            <person name="Lipzen A."/>
            <person name="Lombard V."/>
            <person name="Magnuson J."/>
            <person name="Maillard F."/>
            <person name="Morin E."/>
            <person name="Murat C."/>
            <person name="Nolan M."/>
            <person name="Ohm R."/>
            <person name="Pangilinan J."/>
            <person name="Pereira M."/>
            <person name="Perotto S."/>
            <person name="Peter M."/>
            <person name="Riley R."/>
            <person name="Sitrit Y."/>
            <person name="Stielow B."/>
            <person name="Szollosi G."/>
            <person name="Zifcakova L."/>
            <person name="Stursova M."/>
            <person name="Spatafora J.W."/>
            <person name="Tedersoo L."/>
            <person name="Vaario L.-M."/>
            <person name="Yamada A."/>
            <person name="Yan M."/>
            <person name="Wang P."/>
            <person name="Xu J."/>
            <person name="Bruns T."/>
            <person name="Baldrian P."/>
            <person name="Vilgalys R."/>
            <person name="Henrissat B."/>
            <person name="Grigoriev I.V."/>
            <person name="Hibbett D."/>
            <person name="Nagy L.G."/>
            <person name="Martin F.M."/>
        </authorList>
    </citation>
    <scope>NUCLEOTIDE SEQUENCE</scope>
    <source>
        <strain evidence="2">UH-Tt-Lm1</strain>
    </source>
</reference>
<proteinExistence type="predicted"/>
<reference evidence="2" key="1">
    <citation type="journal article" date="2020" name="Nat. Commun.">
        <title>Large-scale genome sequencing of mycorrhizal fungi provides insights into the early evolution of symbiotic traits.</title>
        <authorList>
            <person name="Miyauchi S."/>
            <person name="Kiss E."/>
            <person name="Kuo A."/>
            <person name="Drula E."/>
            <person name="Kohler A."/>
            <person name="Sanchez-Garcia M."/>
            <person name="Morin E."/>
            <person name="Andreopoulos B."/>
            <person name="Barry K.W."/>
            <person name="Bonito G."/>
            <person name="Buee M."/>
            <person name="Carver A."/>
            <person name="Chen C."/>
            <person name="Cichocki N."/>
            <person name="Clum A."/>
            <person name="Culley D."/>
            <person name="Crous P.W."/>
            <person name="Fauchery L."/>
            <person name="Girlanda M."/>
            <person name="Hayes R.D."/>
            <person name="Keri Z."/>
            <person name="LaButti K."/>
            <person name="Lipzen A."/>
            <person name="Lombard V."/>
            <person name="Magnuson J."/>
            <person name="Maillard F."/>
            <person name="Murat C."/>
            <person name="Nolan M."/>
            <person name="Ohm R.A."/>
            <person name="Pangilinan J."/>
            <person name="Pereira M.F."/>
            <person name="Perotto S."/>
            <person name="Peter M."/>
            <person name="Pfister S."/>
            <person name="Riley R."/>
            <person name="Sitrit Y."/>
            <person name="Stielow J.B."/>
            <person name="Szollosi G."/>
            <person name="Zifcakova L."/>
            <person name="Stursova M."/>
            <person name="Spatafora J.W."/>
            <person name="Tedersoo L."/>
            <person name="Vaario L.M."/>
            <person name="Yamada A."/>
            <person name="Yan M."/>
            <person name="Wang P."/>
            <person name="Xu J."/>
            <person name="Bruns T."/>
            <person name="Baldrian P."/>
            <person name="Vilgalys R."/>
            <person name="Dunand C."/>
            <person name="Henrissat B."/>
            <person name="Grigoriev I.V."/>
            <person name="Hibbett D."/>
            <person name="Nagy L.G."/>
            <person name="Martin F.M."/>
        </authorList>
    </citation>
    <scope>NUCLEOTIDE SEQUENCE</scope>
    <source>
        <strain evidence="2">UH-Tt-Lm1</strain>
    </source>
</reference>
<evidence type="ECO:0000313" key="2">
    <source>
        <dbReference type="EMBL" id="KAF9786806.1"/>
    </source>
</evidence>
<evidence type="ECO:0000256" key="1">
    <source>
        <dbReference type="SAM" id="MobiDB-lite"/>
    </source>
</evidence>
<evidence type="ECO:0000313" key="3">
    <source>
        <dbReference type="Proteomes" id="UP000736335"/>
    </source>
</evidence>
<dbReference type="AlphaFoldDB" id="A0A9P6HGI0"/>
<sequence>MWKVTGSLSEWMKFIMKTWKMPVRSVEFSTRQVSWELPGPYRCLGLKLTLKWKNFGFPLESPVWGSDGVLSFCWFTRHNAPSKTDFQADRVRGTLLRLPVGIVFPELVPDVEVSRQREDLVNGRRKGEISKASNKKQRGVRDFVKKSRSLAPP</sequence>
<dbReference type="Proteomes" id="UP000736335">
    <property type="component" value="Unassembled WGS sequence"/>
</dbReference>
<dbReference type="EMBL" id="WIUZ02000005">
    <property type="protein sequence ID" value="KAF9786806.1"/>
    <property type="molecule type" value="Genomic_DNA"/>
</dbReference>
<protein>
    <submittedName>
        <fullName evidence="2">Uncharacterized protein</fullName>
    </submittedName>
</protein>
<accession>A0A9P6HGI0</accession>
<feature type="region of interest" description="Disordered" evidence="1">
    <location>
        <begin position="123"/>
        <end position="153"/>
    </location>
</feature>
<organism evidence="2 3">
    <name type="scientific">Thelephora terrestris</name>
    <dbReference type="NCBI Taxonomy" id="56493"/>
    <lineage>
        <taxon>Eukaryota</taxon>
        <taxon>Fungi</taxon>
        <taxon>Dikarya</taxon>
        <taxon>Basidiomycota</taxon>
        <taxon>Agaricomycotina</taxon>
        <taxon>Agaricomycetes</taxon>
        <taxon>Thelephorales</taxon>
        <taxon>Thelephoraceae</taxon>
        <taxon>Thelephora</taxon>
    </lineage>
</organism>
<gene>
    <name evidence="2" type="ORF">BJ322DRAFT_1217804</name>
</gene>
<comment type="caution">
    <text evidence="2">The sequence shown here is derived from an EMBL/GenBank/DDBJ whole genome shotgun (WGS) entry which is preliminary data.</text>
</comment>